<keyword evidence="4" id="KW-1185">Reference proteome</keyword>
<dbReference type="RefSeq" id="WP_159461887.1">
    <property type="nucleotide sequence ID" value="NZ_FYEZ01000002.1"/>
</dbReference>
<feature type="transmembrane region" description="Helical" evidence="2">
    <location>
        <begin position="67"/>
        <end position="84"/>
    </location>
</feature>
<keyword evidence="2" id="KW-0812">Transmembrane</keyword>
<evidence type="ECO:0000256" key="2">
    <source>
        <dbReference type="SAM" id="Phobius"/>
    </source>
</evidence>
<evidence type="ECO:0000313" key="4">
    <source>
        <dbReference type="Proteomes" id="UP000198122"/>
    </source>
</evidence>
<reference evidence="3 4" key="1">
    <citation type="submission" date="2017-06" db="EMBL/GenBank/DDBJ databases">
        <authorList>
            <person name="Kim H.J."/>
            <person name="Triplett B.A."/>
        </authorList>
    </citation>
    <scope>NUCLEOTIDE SEQUENCE [LARGE SCALE GENOMIC DNA]</scope>
    <source>
        <strain evidence="3 4">DSM 22179</strain>
    </source>
</reference>
<dbReference type="Proteomes" id="UP000198122">
    <property type="component" value="Unassembled WGS sequence"/>
</dbReference>
<accession>A0A212TZB3</accession>
<dbReference type="AlphaFoldDB" id="A0A212TZB3"/>
<evidence type="ECO:0000313" key="3">
    <source>
        <dbReference type="EMBL" id="SNC71345.1"/>
    </source>
</evidence>
<evidence type="ECO:0000256" key="1">
    <source>
        <dbReference type="SAM" id="MobiDB-lite"/>
    </source>
</evidence>
<feature type="transmembrane region" description="Helical" evidence="2">
    <location>
        <begin position="42"/>
        <end position="60"/>
    </location>
</feature>
<sequence length="120" mass="12312">MTDPQPLEHPPGVRRTGRGLPGALRDQQGPPVRPDERARDLGAWWATAALVLVGLGIVLAGHLRAGGMVVTAGLGLGAVLRALLPPELAGGLVVRSLPFDLVAWTLAAAGVLAGVLLVRV</sequence>
<organism evidence="3 4">
    <name type="scientific">Kytococcus aerolatus</name>
    <dbReference type="NCBI Taxonomy" id="592308"/>
    <lineage>
        <taxon>Bacteria</taxon>
        <taxon>Bacillati</taxon>
        <taxon>Actinomycetota</taxon>
        <taxon>Actinomycetes</taxon>
        <taxon>Micrococcales</taxon>
        <taxon>Kytococcaceae</taxon>
        <taxon>Kytococcus</taxon>
    </lineage>
</organism>
<keyword evidence="2" id="KW-1133">Transmembrane helix</keyword>
<name>A0A212TZB3_9MICO</name>
<feature type="region of interest" description="Disordered" evidence="1">
    <location>
        <begin position="1"/>
        <end position="36"/>
    </location>
</feature>
<dbReference type="InterPro" id="IPR021385">
    <property type="entry name" value="DUF3017"/>
</dbReference>
<proteinExistence type="predicted"/>
<feature type="transmembrane region" description="Helical" evidence="2">
    <location>
        <begin position="96"/>
        <end position="118"/>
    </location>
</feature>
<gene>
    <name evidence="3" type="ORF">SAMN05445756_1440</name>
</gene>
<dbReference type="EMBL" id="FYEZ01000002">
    <property type="protein sequence ID" value="SNC71345.1"/>
    <property type="molecule type" value="Genomic_DNA"/>
</dbReference>
<protein>
    <recommendedName>
        <fullName evidence="5">DUF3017 domain-containing protein</fullName>
    </recommendedName>
</protein>
<keyword evidence="2" id="KW-0472">Membrane</keyword>
<dbReference type="Pfam" id="PF11222">
    <property type="entry name" value="DUF3017"/>
    <property type="match status" value="1"/>
</dbReference>
<evidence type="ECO:0008006" key="5">
    <source>
        <dbReference type="Google" id="ProtNLM"/>
    </source>
</evidence>